<dbReference type="AlphaFoldDB" id="A0A1F7JHD9"/>
<protein>
    <submittedName>
        <fullName evidence="1">Uncharacterized protein</fullName>
    </submittedName>
</protein>
<evidence type="ECO:0000313" key="2">
    <source>
        <dbReference type="Proteomes" id="UP000177418"/>
    </source>
</evidence>
<gene>
    <name evidence="1" type="ORF">A3H78_00890</name>
</gene>
<proteinExistence type="predicted"/>
<name>A0A1F7JHD9_9BACT</name>
<dbReference type="Proteomes" id="UP000177418">
    <property type="component" value="Unassembled WGS sequence"/>
</dbReference>
<evidence type="ECO:0000313" key="1">
    <source>
        <dbReference type="EMBL" id="OGK55016.1"/>
    </source>
</evidence>
<dbReference type="InterPro" id="IPR029058">
    <property type="entry name" value="AB_hydrolase_fold"/>
</dbReference>
<reference evidence="1 2" key="1">
    <citation type="journal article" date="2016" name="Nat. Commun.">
        <title>Thousands of microbial genomes shed light on interconnected biogeochemical processes in an aquifer system.</title>
        <authorList>
            <person name="Anantharaman K."/>
            <person name="Brown C.T."/>
            <person name="Hug L.A."/>
            <person name="Sharon I."/>
            <person name="Castelle C.J."/>
            <person name="Probst A.J."/>
            <person name="Thomas B.C."/>
            <person name="Singh A."/>
            <person name="Wilkins M.J."/>
            <person name="Karaoz U."/>
            <person name="Brodie E.L."/>
            <person name="Williams K.H."/>
            <person name="Hubbard S.S."/>
            <person name="Banfield J.F."/>
        </authorList>
    </citation>
    <scope>NUCLEOTIDE SEQUENCE [LARGE SCALE GENOMIC DNA]</scope>
</reference>
<comment type="caution">
    <text evidence="1">The sequence shown here is derived from an EMBL/GenBank/DDBJ whole genome shotgun (WGS) entry which is preliminary data.</text>
</comment>
<organism evidence="1 2">
    <name type="scientific">Candidatus Roizmanbacteria bacterium RIFCSPLOWO2_02_FULL_36_11</name>
    <dbReference type="NCBI Taxonomy" id="1802071"/>
    <lineage>
        <taxon>Bacteria</taxon>
        <taxon>Candidatus Roizmaniibacteriota</taxon>
    </lineage>
</organism>
<sequence>MIGEEGGEGFSRLALPLEPSVGEPVTSVVHSPYFQTAVDYFQRTDADALEQQRLVECLTAIDQQSVDNLILFESEKYPGVKFPITTIDVEKIPPMLSFAQRPPETPDAVATPIQHEDYVLFTAWAYPPDGHPWTAQDMVYDRVISELVKASKPNSSVRVHVVGYPNCLWGQLTPEWVEGLKKTGFAQYGEALSDYVNQIASESNDGRIILQTMSMGSPITQAVVDRLPDQTKPRARVLHDNPAGIYPGIKGFEMLAGFIGEGGIRKLEAKTKQIGRAGTEFYQQMKTVLAARQIEAIDDPEQLKLKKKAGLTDAKNAIKGTELDTSEVRTFIRKGILDPTTFSPLDLFRYISQSVMGKSYTLNNVDDRDDDQIGNPRYHKSLQIAHRSFHNINRFRAKKWRRMLLRVSSLPKERDQTDIEL</sequence>
<dbReference type="EMBL" id="MGAV01000012">
    <property type="protein sequence ID" value="OGK55016.1"/>
    <property type="molecule type" value="Genomic_DNA"/>
</dbReference>
<accession>A0A1F7JHD9</accession>
<dbReference type="SUPFAM" id="SSF53474">
    <property type="entry name" value="alpha/beta-Hydrolases"/>
    <property type="match status" value="1"/>
</dbReference>